<dbReference type="Proteomes" id="UP000315471">
    <property type="component" value="Unassembled WGS sequence"/>
</dbReference>
<dbReference type="Pfam" id="PF11149">
    <property type="entry name" value="DUF2924"/>
    <property type="match status" value="1"/>
</dbReference>
<evidence type="ECO:0000313" key="2">
    <source>
        <dbReference type="EMBL" id="TWU38664.1"/>
    </source>
</evidence>
<keyword evidence="3" id="KW-1185">Reference proteome</keyword>
<evidence type="ECO:0000313" key="3">
    <source>
        <dbReference type="Proteomes" id="UP000315471"/>
    </source>
</evidence>
<sequence>MSSTITRELADLKRMSVGELQIKYVEVFGEATTGRNKAWLQKRIAWRIQANQFGGLTNRAIERASQLANEADLRVSAPKESARKPKPKATLISGPHDARLPPVGDYIVRAYKGQEYVVTVLQLGFEYEGQTYKTLSAIATEITGQHWNGFRFFNLTKPKAAR</sequence>
<gene>
    <name evidence="2" type="ORF">Q31b_37420</name>
</gene>
<dbReference type="RefSeq" id="WP_146601013.1">
    <property type="nucleotide sequence ID" value="NZ_SJPY01000006.1"/>
</dbReference>
<evidence type="ECO:0008006" key="4">
    <source>
        <dbReference type="Google" id="ProtNLM"/>
    </source>
</evidence>
<dbReference type="EMBL" id="SJPY01000006">
    <property type="protein sequence ID" value="TWU38664.1"/>
    <property type="molecule type" value="Genomic_DNA"/>
</dbReference>
<comment type="caution">
    <text evidence="2">The sequence shown here is derived from an EMBL/GenBank/DDBJ whole genome shotgun (WGS) entry which is preliminary data.</text>
</comment>
<proteinExistence type="predicted"/>
<name>A0A5C6DR53_9BACT</name>
<dbReference type="AlphaFoldDB" id="A0A5C6DR53"/>
<organism evidence="2 3">
    <name type="scientific">Novipirellula aureliae</name>
    <dbReference type="NCBI Taxonomy" id="2527966"/>
    <lineage>
        <taxon>Bacteria</taxon>
        <taxon>Pseudomonadati</taxon>
        <taxon>Planctomycetota</taxon>
        <taxon>Planctomycetia</taxon>
        <taxon>Pirellulales</taxon>
        <taxon>Pirellulaceae</taxon>
        <taxon>Novipirellula</taxon>
    </lineage>
</organism>
<feature type="region of interest" description="Disordered" evidence="1">
    <location>
        <begin position="76"/>
        <end position="95"/>
    </location>
</feature>
<protein>
    <recommendedName>
        <fullName evidence="4">DUF2924 domain-containing protein</fullName>
    </recommendedName>
</protein>
<accession>A0A5C6DR53</accession>
<dbReference type="OrthoDB" id="284135at2"/>
<evidence type="ECO:0000256" key="1">
    <source>
        <dbReference type="SAM" id="MobiDB-lite"/>
    </source>
</evidence>
<reference evidence="2 3" key="1">
    <citation type="submission" date="2019-02" db="EMBL/GenBank/DDBJ databases">
        <title>Deep-cultivation of Planctomycetes and their phenomic and genomic characterization uncovers novel biology.</title>
        <authorList>
            <person name="Wiegand S."/>
            <person name="Jogler M."/>
            <person name="Boedeker C."/>
            <person name="Pinto D."/>
            <person name="Vollmers J."/>
            <person name="Rivas-Marin E."/>
            <person name="Kohn T."/>
            <person name="Peeters S.H."/>
            <person name="Heuer A."/>
            <person name="Rast P."/>
            <person name="Oberbeckmann S."/>
            <person name="Bunk B."/>
            <person name="Jeske O."/>
            <person name="Meyerdierks A."/>
            <person name="Storesund J.E."/>
            <person name="Kallscheuer N."/>
            <person name="Luecker S."/>
            <person name="Lage O.M."/>
            <person name="Pohl T."/>
            <person name="Merkel B.J."/>
            <person name="Hornburger P."/>
            <person name="Mueller R.-W."/>
            <person name="Bruemmer F."/>
            <person name="Labrenz M."/>
            <person name="Spormann A.M."/>
            <person name="Op Den Camp H."/>
            <person name="Overmann J."/>
            <person name="Amann R."/>
            <person name="Jetten M.S.M."/>
            <person name="Mascher T."/>
            <person name="Medema M.H."/>
            <person name="Devos D.P."/>
            <person name="Kaster A.-K."/>
            <person name="Ovreas L."/>
            <person name="Rohde M."/>
            <person name="Galperin M.Y."/>
            <person name="Jogler C."/>
        </authorList>
    </citation>
    <scope>NUCLEOTIDE SEQUENCE [LARGE SCALE GENOMIC DNA]</scope>
    <source>
        <strain evidence="2 3">Q31b</strain>
    </source>
</reference>
<dbReference type="InterPro" id="IPR021322">
    <property type="entry name" value="DUF2924"/>
</dbReference>